<evidence type="ECO:0000256" key="3">
    <source>
        <dbReference type="ARBA" id="ARBA00022827"/>
    </source>
</evidence>
<evidence type="ECO:0000256" key="2">
    <source>
        <dbReference type="ARBA" id="ARBA00022630"/>
    </source>
</evidence>
<reference evidence="8" key="2">
    <citation type="journal article" date="2023" name="IMA Fungus">
        <title>Comparative genomic study of the Penicillium genus elucidates a diverse pangenome and 15 lateral gene transfer events.</title>
        <authorList>
            <person name="Petersen C."/>
            <person name="Sorensen T."/>
            <person name="Nielsen M.R."/>
            <person name="Sondergaard T.E."/>
            <person name="Sorensen J.L."/>
            <person name="Fitzpatrick D.A."/>
            <person name="Frisvad J.C."/>
            <person name="Nielsen K.L."/>
        </authorList>
    </citation>
    <scope>NUCLEOTIDE SEQUENCE</scope>
    <source>
        <strain evidence="8">IBT 16849</strain>
    </source>
</reference>
<evidence type="ECO:0000256" key="1">
    <source>
        <dbReference type="ARBA" id="ARBA00007801"/>
    </source>
</evidence>
<keyword evidence="4" id="KW-0560">Oxidoreductase</keyword>
<feature type="domain" description="FAD-binding" evidence="6">
    <location>
        <begin position="12"/>
        <end position="418"/>
    </location>
</feature>
<dbReference type="InterPro" id="IPR050641">
    <property type="entry name" value="RIFMO-like"/>
</dbReference>
<dbReference type="GO" id="GO:0016709">
    <property type="term" value="F:oxidoreductase activity, acting on paired donors, with incorporation or reduction of molecular oxygen, NAD(P)H as one donor, and incorporation of one atom of oxygen"/>
    <property type="evidence" value="ECO:0007669"/>
    <property type="project" value="UniProtKB-ARBA"/>
</dbReference>
<evidence type="ECO:0000259" key="7">
    <source>
        <dbReference type="Pfam" id="PF07976"/>
    </source>
</evidence>
<dbReference type="InterPro" id="IPR002938">
    <property type="entry name" value="FAD-bd"/>
</dbReference>
<accession>A0A9W9JN20</accession>
<dbReference type="Pfam" id="PF01494">
    <property type="entry name" value="FAD_binding_3"/>
    <property type="match status" value="1"/>
</dbReference>
<feature type="domain" description="Phenol hydroxylase-like C-terminal dimerisation" evidence="7">
    <location>
        <begin position="456"/>
        <end position="655"/>
    </location>
</feature>
<dbReference type="PRINTS" id="PR00420">
    <property type="entry name" value="RNGMNOXGNASE"/>
</dbReference>
<dbReference type="InterPro" id="IPR036188">
    <property type="entry name" value="FAD/NAD-bd_sf"/>
</dbReference>
<gene>
    <name evidence="8" type="ORF">N7472_005227</name>
</gene>
<comment type="similarity">
    <text evidence="1">Belongs to the PheA/TfdB FAD monooxygenase family.</text>
</comment>
<evidence type="ECO:0000259" key="6">
    <source>
        <dbReference type="Pfam" id="PF01494"/>
    </source>
</evidence>
<keyword evidence="2" id="KW-0285">Flavoprotein</keyword>
<dbReference type="SUPFAM" id="SSF51905">
    <property type="entry name" value="FAD/NAD(P)-binding domain"/>
    <property type="match status" value="1"/>
</dbReference>
<dbReference type="Gene3D" id="3.50.50.60">
    <property type="entry name" value="FAD/NAD(P)-binding domain"/>
    <property type="match status" value="1"/>
</dbReference>
<comment type="caution">
    <text evidence="8">The sequence shown here is derived from an EMBL/GenBank/DDBJ whole genome shotgun (WGS) entry which is preliminary data.</text>
</comment>
<dbReference type="CDD" id="cd02979">
    <property type="entry name" value="PHOX_C"/>
    <property type="match status" value="1"/>
</dbReference>
<name>A0A9W9JN20_9EURO</name>
<evidence type="ECO:0008006" key="10">
    <source>
        <dbReference type="Google" id="ProtNLM"/>
    </source>
</evidence>
<organism evidence="8 9">
    <name type="scientific">Penicillium cf. griseofulvum</name>
    <dbReference type="NCBI Taxonomy" id="2972120"/>
    <lineage>
        <taxon>Eukaryota</taxon>
        <taxon>Fungi</taxon>
        <taxon>Dikarya</taxon>
        <taxon>Ascomycota</taxon>
        <taxon>Pezizomycotina</taxon>
        <taxon>Eurotiomycetes</taxon>
        <taxon>Eurotiomycetidae</taxon>
        <taxon>Eurotiales</taxon>
        <taxon>Aspergillaceae</taxon>
        <taxon>Penicillium</taxon>
    </lineage>
</organism>
<proteinExistence type="inferred from homology"/>
<evidence type="ECO:0000313" key="8">
    <source>
        <dbReference type="EMBL" id="KAJ5200023.1"/>
    </source>
</evidence>
<reference evidence="8" key="1">
    <citation type="submission" date="2022-11" db="EMBL/GenBank/DDBJ databases">
        <authorList>
            <person name="Petersen C."/>
        </authorList>
    </citation>
    <scope>NUCLEOTIDE SEQUENCE</scope>
    <source>
        <strain evidence="8">IBT 16849</strain>
    </source>
</reference>
<dbReference type="InterPro" id="IPR012941">
    <property type="entry name" value="Phe_hydrox_C_dim_dom"/>
</dbReference>
<evidence type="ECO:0000256" key="4">
    <source>
        <dbReference type="ARBA" id="ARBA00023002"/>
    </source>
</evidence>
<dbReference type="InterPro" id="IPR038220">
    <property type="entry name" value="PHOX_C_sf"/>
</dbReference>
<dbReference type="Pfam" id="PF07976">
    <property type="entry name" value="Phe_hydrox_dim"/>
    <property type="match status" value="1"/>
</dbReference>
<dbReference type="Gene3D" id="3.40.30.20">
    <property type="match status" value="1"/>
</dbReference>
<evidence type="ECO:0000256" key="5">
    <source>
        <dbReference type="SAM" id="MobiDB-lite"/>
    </source>
</evidence>
<dbReference type="SUPFAM" id="SSF52833">
    <property type="entry name" value="Thioredoxin-like"/>
    <property type="match status" value="1"/>
</dbReference>
<dbReference type="Proteomes" id="UP001150879">
    <property type="component" value="Unassembled WGS sequence"/>
</dbReference>
<dbReference type="OrthoDB" id="1716816at2759"/>
<dbReference type="AlphaFoldDB" id="A0A9W9JN20"/>
<sequence>MSVEAIPQQENEVHVLIIGAGPAGYMAALWLARLGVNTRIIDKRSSRIFTGQADGLQPRVLEVFETFGFADRAMKEVAIGFEACYYDPDENGNIRRVETVPEGIPGISRFNGSVIHQGRIEKWLTDAITEFSGGKCKVERPVQPESLEIDPNAGEYPVRVILKKLHDELAMPEQFGHTVQNGLYRQFEGDQETTLSLLPGDGLEVVRAKYVLGCDGAHSWVRKQLGIEHEGETTDFVWGVLDMVPVTDFPDIRKRCSIHSKNNGNIMIIPRENQIVRLYIQLRELAQHDKMGGDNASEDHGETKARGVDRSKVTAEQILDSAKKILHPYTLDAAAIHWFTAYQIGQRVATAFEKQERVFIAGDACHTHSPKAGQGMNVSMMDTFNLAWKIAYVVKGFAYPSILSTYEFERRTVAQDLIAYDHKLTRLFSSKPGEISTQEFRRVIEQGTAFTTGCTVNYYQSILTDKPANQSRKVPYHNPLANQLAIGMRIPDVKLIMESDGRPWFFNQRLLSTGQFRVLVFIGDYARAANLKRQMYEIGEYLGSSNSFTKRLGPLWDSTMELLLIHASQQADVEWDDFPSVFRRRDEHGVMDYWKVLADRSCFHDETGHAYEKYGIDTKVGAIVALRPDGYVAKVVEPTLAGIREVGDWFSRFLVLSPSPVKASI</sequence>
<feature type="region of interest" description="Disordered" evidence="5">
    <location>
        <begin position="290"/>
        <end position="309"/>
    </location>
</feature>
<keyword evidence="3" id="KW-0274">FAD</keyword>
<dbReference type="PANTHER" id="PTHR43004:SF20">
    <property type="entry name" value="2-MONOOXYGENASE, PUTATIVE (AFU_ORTHOLOGUE AFUA_1G13660)-RELATED"/>
    <property type="match status" value="1"/>
</dbReference>
<dbReference type="GO" id="GO:0071949">
    <property type="term" value="F:FAD binding"/>
    <property type="evidence" value="ECO:0007669"/>
    <property type="project" value="InterPro"/>
</dbReference>
<dbReference type="PANTHER" id="PTHR43004">
    <property type="entry name" value="TRK SYSTEM POTASSIUM UPTAKE PROTEIN"/>
    <property type="match status" value="1"/>
</dbReference>
<protein>
    <recommendedName>
        <fullName evidence="10">FAD-binding domain-containing protein</fullName>
    </recommendedName>
</protein>
<dbReference type="SUPFAM" id="SSF54373">
    <property type="entry name" value="FAD-linked reductases, C-terminal domain"/>
    <property type="match status" value="1"/>
</dbReference>
<dbReference type="Gene3D" id="3.30.9.10">
    <property type="entry name" value="D-Amino Acid Oxidase, subunit A, domain 2"/>
    <property type="match status" value="1"/>
</dbReference>
<keyword evidence="9" id="KW-1185">Reference proteome</keyword>
<dbReference type="InterPro" id="IPR036249">
    <property type="entry name" value="Thioredoxin-like_sf"/>
</dbReference>
<dbReference type="EMBL" id="JAPQKP010000003">
    <property type="protein sequence ID" value="KAJ5200023.1"/>
    <property type="molecule type" value="Genomic_DNA"/>
</dbReference>
<evidence type="ECO:0000313" key="9">
    <source>
        <dbReference type="Proteomes" id="UP001150879"/>
    </source>
</evidence>